<reference evidence="2" key="1">
    <citation type="submission" date="2015-05" db="EMBL/GenBank/DDBJ databases">
        <title>Permanent draft genome of Rhodopirellula islandicus K833.</title>
        <authorList>
            <person name="Kizina J."/>
            <person name="Richter M."/>
            <person name="Glockner F.O."/>
            <person name="Harder J."/>
        </authorList>
    </citation>
    <scope>NUCLEOTIDE SEQUENCE [LARGE SCALE GENOMIC DNA]</scope>
    <source>
        <strain evidence="2">K833</strain>
    </source>
</reference>
<feature type="transmembrane region" description="Helical" evidence="1">
    <location>
        <begin position="83"/>
        <end position="101"/>
    </location>
</feature>
<protein>
    <recommendedName>
        <fullName evidence="4">Transmembrane protein</fullName>
    </recommendedName>
</protein>
<organism evidence="2 3">
    <name type="scientific">Rhodopirellula islandica</name>
    <dbReference type="NCBI Taxonomy" id="595434"/>
    <lineage>
        <taxon>Bacteria</taxon>
        <taxon>Pseudomonadati</taxon>
        <taxon>Planctomycetota</taxon>
        <taxon>Planctomycetia</taxon>
        <taxon>Pirellulales</taxon>
        <taxon>Pirellulaceae</taxon>
        <taxon>Rhodopirellula</taxon>
    </lineage>
</organism>
<name>A0A0J1BJH0_RHOIS</name>
<accession>A0A0J1BJH0</accession>
<feature type="transmembrane region" description="Helical" evidence="1">
    <location>
        <begin position="54"/>
        <end position="71"/>
    </location>
</feature>
<dbReference type="PATRIC" id="fig|595434.4.peg.1363"/>
<keyword evidence="1" id="KW-0472">Membrane</keyword>
<evidence type="ECO:0000313" key="3">
    <source>
        <dbReference type="Proteomes" id="UP000036367"/>
    </source>
</evidence>
<proteinExistence type="predicted"/>
<keyword evidence="1" id="KW-1133">Transmembrane helix</keyword>
<dbReference type="OrthoDB" id="271195at2"/>
<evidence type="ECO:0000313" key="2">
    <source>
        <dbReference type="EMBL" id="KLU06667.1"/>
    </source>
</evidence>
<gene>
    <name evidence="2" type="ORF">RISK_001422</name>
</gene>
<evidence type="ECO:0008006" key="4">
    <source>
        <dbReference type="Google" id="ProtNLM"/>
    </source>
</evidence>
<keyword evidence="1" id="KW-0812">Transmembrane</keyword>
<evidence type="ECO:0000256" key="1">
    <source>
        <dbReference type="SAM" id="Phobius"/>
    </source>
</evidence>
<feature type="transmembrane region" description="Helical" evidence="1">
    <location>
        <begin position="113"/>
        <end position="132"/>
    </location>
</feature>
<keyword evidence="3" id="KW-1185">Reference proteome</keyword>
<dbReference type="AlphaFoldDB" id="A0A0J1BJH0"/>
<dbReference type="Proteomes" id="UP000036367">
    <property type="component" value="Unassembled WGS sequence"/>
</dbReference>
<sequence length="147" mass="16191">MKLSKAVRLWLAGAAACLALLVSVYALWKPATTAGDLVFLPHAWVVWLDDRGDFRTFVMAGLVAAVPAGWLGTRELDRVRVTGLLVILLALLGMEVGQRWIPTRGFGTADLLYTLAGVAFVEAAIRLVRWTVGAWTERRARCDSLRR</sequence>
<dbReference type="RefSeq" id="WP_047813316.1">
    <property type="nucleotide sequence ID" value="NZ_LECT01000014.1"/>
</dbReference>
<comment type="caution">
    <text evidence="2">The sequence shown here is derived from an EMBL/GenBank/DDBJ whole genome shotgun (WGS) entry which is preliminary data.</text>
</comment>
<dbReference type="EMBL" id="LECT01000014">
    <property type="protein sequence ID" value="KLU06667.1"/>
    <property type="molecule type" value="Genomic_DNA"/>
</dbReference>
<dbReference type="STRING" id="595434.RISK_001422"/>